<evidence type="ECO:0000313" key="1">
    <source>
        <dbReference type="EMBL" id="NYH90816.1"/>
    </source>
</evidence>
<dbReference type="RefSeq" id="WP_179788451.1">
    <property type="nucleotide sequence ID" value="NZ_BAAARR010000016.1"/>
</dbReference>
<sequence>MGTFPRSPRTFRGAIAAVDPLSPLSRIVIFGYNPDSVTRTLTPRTPAAQGRQAADANRIWGAPIEKISLTVEIDAADQLETGDPIAATTGIAPQLSALEMLLYPSAAQVIVNSALLLAGTIEILPTEAPLTVMVLGPGRAVPIRVESLTITEQAFDTMLFPIQATAALTVQVLTYSDLSVTDPGYALFLVHQVLKETMASVAGVAGAAGALSGGVSGSASLSAGG</sequence>
<protein>
    <submittedName>
        <fullName evidence="1">Uncharacterized protein</fullName>
    </submittedName>
</protein>
<evidence type="ECO:0000313" key="2">
    <source>
        <dbReference type="Proteomes" id="UP000579605"/>
    </source>
</evidence>
<reference evidence="1 2" key="1">
    <citation type="submission" date="2020-07" db="EMBL/GenBank/DDBJ databases">
        <title>Sequencing the genomes of 1000 actinobacteria strains.</title>
        <authorList>
            <person name="Klenk H.-P."/>
        </authorList>
    </citation>
    <scope>NUCLEOTIDE SEQUENCE [LARGE SCALE GENOMIC DNA]</scope>
    <source>
        <strain evidence="1 2">DSM 18448</strain>
    </source>
</reference>
<dbReference type="AlphaFoldDB" id="A0A852ZQK0"/>
<organism evidence="1 2">
    <name type="scientific">Actinopolymorpha rutila</name>
    <dbReference type="NCBI Taxonomy" id="446787"/>
    <lineage>
        <taxon>Bacteria</taxon>
        <taxon>Bacillati</taxon>
        <taxon>Actinomycetota</taxon>
        <taxon>Actinomycetes</taxon>
        <taxon>Propionibacteriales</taxon>
        <taxon>Actinopolymorphaceae</taxon>
        <taxon>Actinopolymorpha</taxon>
    </lineage>
</organism>
<gene>
    <name evidence="1" type="ORF">F4554_003454</name>
</gene>
<dbReference type="EMBL" id="JACBZH010000001">
    <property type="protein sequence ID" value="NYH90816.1"/>
    <property type="molecule type" value="Genomic_DNA"/>
</dbReference>
<dbReference type="Proteomes" id="UP000579605">
    <property type="component" value="Unassembled WGS sequence"/>
</dbReference>
<accession>A0A852ZQK0</accession>
<comment type="caution">
    <text evidence="1">The sequence shown here is derived from an EMBL/GenBank/DDBJ whole genome shotgun (WGS) entry which is preliminary data.</text>
</comment>
<keyword evidence="2" id="KW-1185">Reference proteome</keyword>
<proteinExistence type="predicted"/>
<name>A0A852ZQK0_9ACTN</name>